<name>A0A1Z5IUM4_9LACO</name>
<protein>
    <submittedName>
        <fullName evidence="2">Uncharacterized protein</fullName>
    </submittedName>
</protein>
<proteinExistence type="predicted"/>
<evidence type="ECO:0000256" key="1">
    <source>
        <dbReference type="SAM" id="Phobius"/>
    </source>
</evidence>
<keyword evidence="1" id="KW-0472">Membrane</keyword>
<gene>
    <name evidence="2" type="ORF">IWT25_00703</name>
</gene>
<comment type="caution">
    <text evidence="2">The sequence shown here is derived from an EMBL/GenBank/DDBJ whole genome shotgun (WGS) entry which is preliminary data.</text>
</comment>
<sequence length="97" mass="11118">MKSDYVTHEELNHFEDNLRHEIKESQLETKNSITDLSGKIDKVSANIDTKFEKVNTHFEIINTKFANQKVWIITTIVSTVGVGVGLLSFIMNLMLHK</sequence>
<feature type="transmembrane region" description="Helical" evidence="1">
    <location>
        <begin position="70"/>
        <end position="95"/>
    </location>
</feature>
<accession>A0A1Z5IUM4</accession>
<evidence type="ECO:0000313" key="2">
    <source>
        <dbReference type="EMBL" id="GAX05399.1"/>
    </source>
</evidence>
<dbReference type="Proteomes" id="UP000198414">
    <property type="component" value="Unassembled WGS sequence"/>
</dbReference>
<dbReference type="EMBL" id="BCMI01000005">
    <property type="protein sequence ID" value="GAX05399.1"/>
    <property type="molecule type" value="Genomic_DNA"/>
</dbReference>
<evidence type="ECO:0000313" key="3">
    <source>
        <dbReference type="Proteomes" id="UP000198414"/>
    </source>
</evidence>
<keyword evidence="1" id="KW-0812">Transmembrane</keyword>
<organism evidence="2 3">
    <name type="scientific">Secundilactobacillus pentosiphilus</name>
    <dbReference type="NCBI Taxonomy" id="1714682"/>
    <lineage>
        <taxon>Bacteria</taxon>
        <taxon>Bacillati</taxon>
        <taxon>Bacillota</taxon>
        <taxon>Bacilli</taxon>
        <taxon>Lactobacillales</taxon>
        <taxon>Lactobacillaceae</taxon>
        <taxon>Secundilactobacillus</taxon>
    </lineage>
</organism>
<dbReference type="AlphaFoldDB" id="A0A1Z5IUM4"/>
<reference evidence="2 3" key="1">
    <citation type="submission" date="2015-11" db="EMBL/GenBank/DDBJ databases">
        <title>Draft genome sequences of new species of the genus Lactobacillus isolated from orchardgrass silage.</title>
        <authorList>
            <person name="Tohno M."/>
            <person name="Tanizawa Y."/>
            <person name="Arita M."/>
        </authorList>
    </citation>
    <scope>NUCLEOTIDE SEQUENCE [LARGE SCALE GENOMIC DNA]</scope>
    <source>
        <strain evidence="2 3">IWT25</strain>
    </source>
</reference>
<keyword evidence="1" id="KW-1133">Transmembrane helix</keyword>